<reference evidence="1" key="1">
    <citation type="journal article" date="2021" name="Proc. Natl. Acad. Sci. U.S.A.">
        <title>A Catalog of Tens of Thousands of Viruses from Human Metagenomes Reveals Hidden Associations with Chronic Diseases.</title>
        <authorList>
            <person name="Tisza M.J."/>
            <person name="Buck C.B."/>
        </authorList>
    </citation>
    <scope>NUCLEOTIDE SEQUENCE</scope>
    <source>
        <strain evidence="1">Ctxc31</strain>
    </source>
</reference>
<protein>
    <submittedName>
        <fullName evidence="1">Uncharacterized protein</fullName>
    </submittedName>
</protein>
<name>A0A8S5MNR5_9CAUD</name>
<accession>A0A8S5MNR5</accession>
<evidence type="ECO:0000313" key="1">
    <source>
        <dbReference type="EMBL" id="DAD83563.1"/>
    </source>
</evidence>
<sequence length="128" mass="14643">MRLFLYKKLLRRNIVQTFTSSEKETVIIKTHKVMIAKGTEQYKAASKLANEIKNLSNTDRVYNHSYYEIAFNDLGSFLEKIKKTEGFASKVATTIDSSMNPYNRLVAIISDKQAWILACCAIENNINL</sequence>
<dbReference type="EMBL" id="BK014938">
    <property type="protein sequence ID" value="DAD83563.1"/>
    <property type="molecule type" value="Genomic_DNA"/>
</dbReference>
<proteinExistence type="predicted"/>
<organism evidence="1">
    <name type="scientific">Siphoviridae sp. ctxc31</name>
    <dbReference type="NCBI Taxonomy" id="2826520"/>
    <lineage>
        <taxon>Viruses</taxon>
        <taxon>Duplodnaviria</taxon>
        <taxon>Heunggongvirae</taxon>
        <taxon>Uroviricota</taxon>
        <taxon>Caudoviricetes</taxon>
    </lineage>
</organism>